<dbReference type="EMBL" id="CAACVG010007138">
    <property type="protein sequence ID" value="VEN43821.1"/>
    <property type="molecule type" value="Genomic_DNA"/>
</dbReference>
<evidence type="ECO:0000256" key="2">
    <source>
        <dbReference type="SAM" id="Phobius"/>
    </source>
</evidence>
<accession>A0A653C7E6</accession>
<organism evidence="3 4">
    <name type="scientific">Callosobruchus maculatus</name>
    <name type="common">Southern cowpea weevil</name>
    <name type="synonym">Pulse bruchid</name>
    <dbReference type="NCBI Taxonomy" id="64391"/>
    <lineage>
        <taxon>Eukaryota</taxon>
        <taxon>Metazoa</taxon>
        <taxon>Ecdysozoa</taxon>
        <taxon>Arthropoda</taxon>
        <taxon>Hexapoda</taxon>
        <taxon>Insecta</taxon>
        <taxon>Pterygota</taxon>
        <taxon>Neoptera</taxon>
        <taxon>Endopterygota</taxon>
        <taxon>Coleoptera</taxon>
        <taxon>Polyphaga</taxon>
        <taxon>Cucujiformia</taxon>
        <taxon>Chrysomeloidea</taxon>
        <taxon>Chrysomelidae</taxon>
        <taxon>Bruchinae</taxon>
        <taxon>Bruchini</taxon>
        <taxon>Callosobruchus</taxon>
    </lineage>
</organism>
<evidence type="ECO:0000313" key="4">
    <source>
        <dbReference type="Proteomes" id="UP000410492"/>
    </source>
</evidence>
<feature type="transmembrane region" description="Helical" evidence="2">
    <location>
        <begin position="124"/>
        <end position="144"/>
    </location>
</feature>
<dbReference type="Pfam" id="PF03133">
    <property type="entry name" value="TTL"/>
    <property type="match status" value="1"/>
</dbReference>
<dbReference type="SUPFAM" id="SSF56059">
    <property type="entry name" value="Glutathione synthetase ATP-binding domain-like"/>
    <property type="match status" value="1"/>
</dbReference>
<dbReference type="OrthoDB" id="202825at2759"/>
<reference evidence="3 4" key="1">
    <citation type="submission" date="2019-01" db="EMBL/GenBank/DDBJ databases">
        <authorList>
            <person name="Sayadi A."/>
        </authorList>
    </citation>
    <scope>NUCLEOTIDE SEQUENCE [LARGE SCALE GENOMIC DNA]</scope>
</reference>
<feature type="region of interest" description="Disordered" evidence="1">
    <location>
        <begin position="76"/>
        <end position="98"/>
    </location>
</feature>
<proteinExistence type="predicted"/>
<keyword evidence="2" id="KW-0812">Transmembrane</keyword>
<keyword evidence="4" id="KW-1185">Reference proteome</keyword>
<dbReference type="AlphaFoldDB" id="A0A653C7E6"/>
<dbReference type="PROSITE" id="PS51221">
    <property type="entry name" value="TTL"/>
    <property type="match status" value="1"/>
</dbReference>
<dbReference type="PANTHER" id="PTHR47113">
    <property type="entry name" value="LD09343P"/>
    <property type="match status" value="1"/>
</dbReference>
<dbReference type="InterPro" id="IPR004344">
    <property type="entry name" value="TTL/TTLL_fam"/>
</dbReference>
<feature type="compositionally biased region" description="Basic and acidic residues" evidence="1">
    <location>
        <begin position="76"/>
        <end position="85"/>
    </location>
</feature>
<name>A0A653C7E6_CALMS</name>
<protein>
    <submittedName>
        <fullName evidence="3">Uncharacterized protein</fullName>
    </submittedName>
</protein>
<keyword evidence="2" id="KW-1133">Transmembrane helix</keyword>
<keyword evidence="2" id="KW-0472">Membrane</keyword>
<dbReference type="Proteomes" id="UP000410492">
    <property type="component" value="Unassembled WGS sequence"/>
</dbReference>
<sequence>MAMKEQHECQIILPLSTTIVPSLNYMVVVPLKHTCSRRPVRVRQRNGASACARWYRHFSSVSTDKYPAERTMSKKEYLEQDDGKHNNSLNENEPKDEPPIDQVPAVPVASPKPVLGFVLNINSFFGLSAILGAISVATVFLIAADECRRCFIQMDDSPALASKECHKVVWVYTKNPGQDHLKEVFTVLGRFGYKQDPNETDWDLLWAHDYPFNQLYNQLSNLMPHQRVNHFPGSGYITNKVTMATSNLKYIPIAFKLPDDSKELIEYTEKYPNNSFVQKDNFHRQVRIVKVEDIDMKSKGSFVQLYVDNPLLISGHRFDIGIYTVITSVEPLRIYIYNGEALLRFCPEKYHPFDPNNLDKYVVGDDYKPIWEIPDMDYLYNKLGFNMKESLNAYLENKGENPKWVWSQIEDAISTVVLEKEKYIVDVLKKYKSKRNFFELMRFDFVIDEELNIYLLEANMSPNLSSAHYPQNSLMYQQVLYNVLRLVGVAEPIVKNTLAYRSKSEEQMIVSDKDIAVYSETCNSELCRRGCTSPLCSLCKTCLAADTRQYLIQAYKEHMHKGDCKRIFPPTMTEEEAKEGILTDDLTPENRLMYKWFQGKCLMDRSWC</sequence>
<dbReference type="InterPro" id="IPR053317">
    <property type="entry name" value="Tubulin_polyglutamylase"/>
</dbReference>
<evidence type="ECO:0000256" key="1">
    <source>
        <dbReference type="SAM" id="MobiDB-lite"/>
    </source>
</evidence>
<dbReference type="Gene3D" id="3.30.470.20">
    <property type="entry name" value="ATP-grasp fold, B domain"/>
    <property type="match status" value="1"/>
</dbReference>
<gene>
    <name evidence="3" type="ORF">CALMAC_LOCUS6836</name>
</gene>
<dbReference type="PANTHER" id="PTHR47113:SF1">
    <property type="entry name" value="LD09343P"/>
    <property type="match status" value="1"/>
</dbReference>
<evidence type="ECO:0000313" key="3">
    <source>
        <dbReference type="EMBL" id="VEN43821.1"/>
    </source>
</evidence>